<dbReference type="Pfam" id="PF00581">
    <property type="entry name" value="Rhodanese"/>
    <property type="match status" value="1"/>
</dbReference>
<dbReference type="SUPFAM" id="SSF52821">
    <property type="entry name" value="Rhodanese/Cell cycle control phosphatase"/>
    <property type="match status" value="1"/>
</dbReference>
<keyword evidence="14" id="KW-0548">Nucleotidyltransferase</keyword>
<dbReference type="GO" id="GO:0004792">
    <property type="term" value="F:thiosulfate-cyanide sulfurtransferase activity"/>
    <property type="evidence" value="ECO:0007669"/>
    <property type="project" value="TreeGrafter"/>
</dbReference>
<comment type="subunit">
    <text evidence="7">Homodimer. Forms a stable heterotetrameric complex of 2 MoeB and 2 MoaD during adenylation of MoaD.</text>
</comment>
<evidence type="ECO:0000256" key="2">
    <source>
        <dbReference type="ARBA" id="ARBA00022679"/>
    </source>
</evidence>
<dbReference type="GO" id="GO:0005829">
    <property type="term" value="C:cytosol"/>
    <property type="evidence" value="ECO:0007669"/>
    <property type="project" value="TreeGrafter"/>
</dbReference>
<evidence type="ECO:0000256" key="10">
    <source>
        <dbReference type="ARBA" id="ARBA00075110"/>
    </source>
</evidence>
<dbReference type="InterPro" id="IPR001763">
    <property type="entry name" value="Rhodanese-like_dom"/>
</dbReference>
<dbReference type="AlphaFoldDB" id="A0A2H9VVW9"/>
<dbReference type="GO" id="GO:0008146">
    <property type="term" value="F:sulfotransferase activity"/>
    <property type="evidence" value="ECO:0007669"/>
    <property type="project" value="TreeGrafter"/>
</dbReference>
<dbReference type="InterPro" id="IPR036873">
    <property type="entry name" value="Rhodanese-like_dom_sf"/>
</dbReference>
<evidence type="ECO:0000313" key="14">
    <source>
        <dbReference type="EMBL" id="PJJ84983.1"/>
    </source>
</evidence>
<gene>
    <name evidence="14" type="ORF">CLV57_2005</name>
</gene>
<dbReference type="EC" id="2.7.7.80" evidence="8"/>
<comment type="function">
    <text evidence="6">Catalyzes the adenylation by ATP of the carboxyl group of the C-terminal glycine of sulfur carrier protein MoaD.</text>
</comment>
<dbReference type="SUPFAM" id="SSF69572">
    <property type="entry name" value="Activating enzymes of the ubiquitin-like proteins"/>
    <property type="match status" value="1"/>
</dbReference>
<dbReference type="PROSITE" id="PS50206">
    <property type="entry name" value="RHODANESE_3"/>
    <property type="match status" value="1"/>
</dbReference>
<dbReference type="GO" id="GO:0061605">
    <property type="term" value="F:molybdopterin-synthase adenylyltransferase activity"/>
    <property type="evidence" value="ECO:0007669"/>
    <property type="project" value="UniProtKB-EC"/>
</dbReference>
<evidence type="ECO:0000259" key="13">
    <source>
        <dbReference type="PROSITE" id="PS50206"/>
    </source>
</evidence>
<dbReference type="EMBL" id="PGFJ01000001">
    <property type="protein sequence ID" value="PJJ84983.1"/>
    <property type="molecule type" value="Genomic_DNA"/>
</dbReference>
<dbReference type="InterPro" id="IPR035985">
    <property type="entry name" value="Ubiquitin-activating_enz"/>
</dbReference>
<comment type="similarity">
    <text evidence="1">Belongs to the HesA/MoeB/ThiF family.</text>
</comment>
<dbReference type="OrthoDB" id="9804286at2"/>
<comment type="catalytic activity">
    <reaction evidence="5">
        <text>[molybdopterin-synthase sulfur-carrier protein]-C-terminal Gly-Gly + ATP + H(+) = [molybdopterin-synthase sulfur-carrier protein]-C-terminal Gly-Gly-AMP + diphosphate</text>
        <dbReference type="Rhea" id="RHEA:43616"/>
        <dbReference type="Rhea" id="RHEA-COMP:12159"/>
        <dbReference type="Rhea" id="RHEA-COMP:12202"/>
        <dbReference type="ChEBI" id="CHEBI:15378"/>
        <dbReference type="ChEBI" id="CHEBI:30616"/>
        <dbReference type="ChEBI" id="CHEBI:33019"/>
        <dbReference type="ChEBI" id="CHEBI:90618"/>
        <dbReference type="ChEBI" id="CHEBI:90778"/>
        <dbReference type="EC" id="2.7.7.80"/>
    </reaction>
</comment>
<dbReference type="CDD" id="cd00757">
    <property type="entry name" value="ThiF_MoeB_HesA_family"/>
    <property type="match status" value="1"/>
</dbReference>
<dbReference type="Gene3D" id="3.40.50.720">
    <property type="entry name" value="NAD(P)-binding Rossmann-like Domain"/>
    <property type="match status" value="1"/>
</dbReference>
<dbReference type="InterPro" id="IPR045886">
    <property type="entry name" value="ThiF/MoeB/HesA"/>
</dbReference>
<dbReference type="FunFam" id="3.40.50.720:FF:000033">
    <property type="entry name" value="Adenylyltransferase and sulfurtransferase MOCS3"/>
    <property type="match status" value="1"/>
</dbReference>
<evidence type="ECO:0000256" key="1">
    <source>
        <dbReference type="ARBA" id="ARBA00009919"/>
    </source>
</evidence>
<keyword evidence="2 14" id="KW-0808">Transferase</keyword>
<comment type="caution">
    <text evidence="14">The sequence shown here is derived from an EMBL/GenBank/DDBJ whole genome shotgun (WGS) entry which is preliminary data.</text>
</comment>
<evidence type="ECO:0000256" key="7">
    <source>
        <dbReference type="ARBA" id="ARBA00063809"/>
    </source>
</evidence>
<evidence type="ECO:0000256" key="5">
    <source>
        <dbReference type="ARBA" id="ARBA00052218"/>
    </source>
</evidence>
<proteinExistence type="inferred from homology"/>
<dbReference type="PANTHER" id="PTHR10953:SF102">
    <property type="entry name" value="ADENYLYLTRANSFERASE AND SULFURTRANSFERASE MOCS3"/>
    <property type="match status" value="1"/>
</dbReference>
<protein>
    <recommendedName>
        <fullName evidence="9">Molybdopterin-synthase adenylyltransferase</fullName>
        <ecNumber evidence="8">2.7.7.80</ecNumber>
    </recommendedName>
    <alternativeName>
        <fullName evidence="12">MoaD protein adenylase</fullName>
    </alternativeName>
    <alternativeName>
        <fullName evidence="10">Molybdopterin-converting factor subunit 1 adenylase</fullName>
    </alternativeName>
    <alternativeName>
        <fullName evidence="11">Sulfur carrier protein MoaD adenylyltransferase</fullName>
    </alternativeName>
</protein>
<dbReference type="CDD" id="cd00158">
    <property type="entry name" value="RHOD"/>
    <property type="match status" value="1"/>
</dbReference>
<keyword evidence="3" id="KW-0547">Nucleotide-binding</keyword>
<dbReference type="GO" id="GO:0008641">
    <property type="term" value="F:ubiquitin-like modifier activating enzyme activity"/>
    <property type="evidence" value="ECO:0007669"/>
    <property type="project" value="InterPro"/>
</dbReference>
<dbReference type="PANTHER" id="PTHR10953">
    <property type="entry name" value="UBIQUITIN-ACTIVATING ENZYME E1"/>
    <property type="match status" value="1"/>
</dbReference>
<keyword evidence="15" id="KW-1185">Reference proteome</keyword>
<evidence type="ECO:0000256" key="6">
    <source>
        <dbReference type="ARBA" id="ARBA00055169"/>
    </source>
</evidence>
<name>A0A2H9VVW9_9SPHI</name>
<dbReference type="Gene3D" id="3.40.250.10">
    <property type="entry name" value="Rhodanese-like domain"/>
    <property type="match status" value="1"/>
</dbReference>
<feature type="domain" description="Rhodanese" evidence="13">
    <location>
        <begin position="313"/>
        <end position="353"/>
    </location>
</feature>
<dbReference type="Pfam" id="PF00899">
    <property type="entry name" value="ThiF"/>
    <property type="match status" value="1"/>
</dbReference>
<dbReference type="InterPro" id="IPR000594">
    <property type="entry name" value="ThiF_NAD_FAD-bd"/>
</dbReference>
<evidence type="ECO:0000256" key="3">
    <source>
        <dbReference type="ARBA" id="ARBA00022741"/>
    </source>
</evidence>
<evidence type="ECO:0000256" key="11">
    <source>
        <dbReference type="ARBA" id="ARBA00075328"/>
    </source>
</evidence>
<reference evidence="14 15" key="1">
    <citation type="submission" date="2017-11" db="EMBL/GenBank/DDBJ databases">
        <title>Genomic Encyclopedia of Archaeal and Bacterial Type Strains, Phase II (KMG-II): From Individual Species to Whole Genera.</title>
        <authorList>
            <person name="Goeker M."/>
        </authorList>
    </citation>
    <scope>NUCLEOTIDE SEQUENCE [LARGE SCALE GENOMIC DNA]</scope>
    <source>
        <strain evidence="14 15">DSM 28175</strain>
    </source>
</reference>
<dbReference type="Proteomes" id="UP000242687">
    <property type="component" value="Unassembled WGS sequence"/>
</dbReference>
<dbReference type="GO" id="GO:0005524">
    <property type="term" value="F:ATP binding"/>
    <property type="evidence" value="ECO:0007669"/>
    <property type="project" value="UniProtKB-KW"/>
</dbReference>
<evidence type="ECO:0000256" key="9">
    <source>
        <dbReference type="ARBA" id="ARBA00073635"/>
    </source>
</evidence>
<evidence type="ECO:0000256" key="4">
    <source>
        <dbReference type="ARBA" id="ARBA00022840"/>
    </source>
</evidence>
<dbReference type="RefSeq" id="WP_100341140.1">
    <property type="nucleotide sequence ID" value="NZ_PGFJ01000001.1"/>
</dbReference>
<keyword evidence="4" id="KW-0067">ATP-binding</keyword>
<organism evidence="14 15">
    <name type="scientific">Mucilaginibacter auburnensis</name>
    <dbReference type="NCBI Taxonomy" id="1457233"/>
    <lineage>
        <taxon>Bacteria</taxon>
        <taxon>Pseudomonadati</taxon>
        <taxon>Bacteroidota</taxon>
        <taxon>Sphingobacteriia</taxon>
        <taxon>Sphingobacteriales</taxon>
        <taxon>Sphingobacteriaceae</taxon>
        <taxon>Mucilaginibacter</taxon>
    </lineage>
</organism>
<evidence type="ECO:0000313" key="15">
    <source>
        <dbReference type="Proteomes" id="UP000242687"/>
    </source>
</evidence>
<evidence type="ECO:0000256" key="12">
    <source>
        <dbReference type="ARBA" id="ARBA00078531"/>
    </source>
</evidence>
<sequence length="356" mass="38646">MDSDDLRYSCQIALPGFGEDGQQLIKQAKVLIVGAGGLGCPAAQYLVAAGVGTIGIADFDVVSTSNLHRQILYTSADVGKKKVSIAAEKLSQQNPTVQIIAYDVRITSDNVMDTISGYDIVLDGTDNFETRYLLNDACVLTGKPIVYGAIYQYEGQAALWNVNNADGTFSPNYRDLYPKVNAALVPNCADGGVIPTLAGIIGCIQANEVIKYIVRSGDLLVGKVLVFDALALQSRVIKIGNVTQTNIKDIQPTQLTSLMTIAEVKVGLAENKLELVDIRTDQERDVIDIGGFHFEADEFEEYETYLNSPAVKVLYCSSGKRSAEAVKAIKQKWPSAKVFSMEGGLKAWFEFEKHAN</sequence>
<evidence type="ECO:0000256" key="8">
    <source>
        <dbReference type="ARBA" id="ARBA00066884"/>
    </source>
</evidence>
<accession>A0A2H9VVW9</accession>